<sequence>MTNIQRCLAQNMKFHRKKLGMSQVALAEKAGTAPNYIALIEVGKSFPSLQMLEKISKALEIDALDLFDKSSITEINRKNLMNDLIISVTEAITKTLTSHTMIKKESQE</sequence>
<dbReference type="EMBL" id="JADIMM010000072">
    <property type="protein sequence ID" value="MBO8457673.1"/>
    <property type="molecule type" value="Genomic_DNA"/>
</dbReference>
<evidence type="ECO:0000259" key="2">
    <source>
        <dbReference type="PROSITE" id="PS50943"/>
    </source>
</evidence>
<dbReference type="InterPro" id="IPR010982">
    <property type="entry name" value="Lambda_DNA-bd_dom_sf"/>
</dbReference>
<accession>A0A9D9HPW2</accession>
<dbReference type="InterPro" id="IPR001387">
    <property type="entry name" value="Cro/C1-type_HTH"/>
</dbReference>
<dbReference type="SUPFAM" id="SSF47413">
    <property type="entry name" value="lambda repressor-like DNA-binding domains"/>
    <property type="match status" value="1"/>
</dbReference>
<reference evidence="3" key="1">
    <citation type="submission" date="2020-10" db="EMBL/GenBank/DDBJ databases">
        <authorList>
            <person name="Gilroy R."/>
        </authorList>
    </citation>
    <scope>NUCLEOTIDE SEQUENCE</scope>
    <source>
        <strain evidence="3">10532</strain>
    </source>
</reference>
<evidence type="ECO:0000313" key="4">
    <source>
        <dbReference type="Proteomes" id="UP000823638"/>
    </source>
</evidence>
<gene>
    <name evidence="3" type="ORF">IAA81_05530</name>
</gene>
<comment type="caution">
    <text evidence="3">The sequence shown here is derived from an EMBL/GenBank/DDBJ whole genome shotgun (WGS) entry which is preliminary data.</text>
</comment>
<name>A0A9D9HPW2_9SPIR</name>
<dbReference type="PANTHER" id="PTHR46797:SF1">
    <property type="entry name" value="METHYLPHOSPHONATE SYNTHASE"/>
    <property type="match status" value="1"/>
</dbReference>
<evidence type="ECO:0000256" key="1">
    <source>
        <dbReference type="ARBA" id="ARBA00023125"/>
    </source>
</evidence>
<dbReference type="CDD" id="cd00093">
    <property type="entry name" value="HTH_XRE"/>
    <property type="match status" value="1"/>
</dbReference>
<dbReference type="Proteomes" id="UP000823638">
    <property type="component" value="Unassembled WGS sequence"/>
</dbReference>
<dbReference type="PANTHER" id="PTHR46797">
    <property type="entry name" value="HTH-TYPE TRANSCRIPTIONAL REGULATOR"/>
    <property type="match status" value="1"/>
</dbReference>
<dbReference type="InterPro" id="IPR050807">
    <property type="entry name" value="TransReg_Diox_bact_type"/>
</dbReference>
<dbReference type="PROSITE" id="PS50943">
    <property type="entry name" value="HTH_CROC1"/>
    <property type="match status" value="1"/>
</dbReference>
<keyword evidence="1" id="KW-0238">DNA-binding</keyword>
<dbReference type="Gene3D" id="1.10.260.40">
    <property type="entry name" value="lambda repressor-like DNA-binding domains"/>
    <property type="match status" value="1"/>
</dbReference>
<dbReference type="GO" id="GO:0005829">
    <property type="term" value="C:cytosol"/>
    <property type="evidence" value="ECO:0007669"/>
    <property type="project" value="TreeGrafter"/>
</dbReference>
<dbReference type="Pfam" id="PF01381">
    <property type="entry name" value="HTH_3"/>
    <property type="match status" value="1"/>
</dbReference>
<reference evidence="3" key="2">
    <citation type="journal article" date="2021" name="PeerJ">
        <title>Extensive microbial diversity within the chicken gut microbiome revealed by metagenomics and culture.</title>
        <authorList>
            <person name="Gilroy R."/>
            <person name="Ravi A."/>
            <person name="Getino M."/>
            <person name="Pursley I."/>
            <person name="Horton D.L."/>
            <person name="Alikhan N.F."/>
            <person name="Baker D."/>
            <person name="Gharbi K."/>
            <person name="Hall N."/>
            <person name="Watson M."/>
            <person name="Adriaenssens E.M."/>
            <person name="Foster-Nyarko E."/>
            <person name="Jarju S."/>
            <person name="Secka A."/>
            <person name="Antonio M."/>
            <person name="Oren A."/>
            <person name="Chaudhuri R.R."/>
            <person name="La Ragione R."/>
            <person name="Hildebrand F."/>
            <person name="Pallen M.J."/>
        </authorList>
    </citation>
    <scope>NUCLEOTIDE SEQUENCE</scope>
    <source>
        <strain evidence="3">10532</strain>
    </source>
</reference>
<dbReference type="GO" id="GO:0003700">
    <property type="term" value="F:DNA-binding transcription factor activity"/>
    <property type="evidence" value="ECO:0007669"/>
    <property type="project" value="TreeGrafter"/>
</dbReference>
<organism evidence="3 4">
    <name type="scientific">Candidatus Gallitreponema excrementavium</name>
    <dbReference type="NCBI Taxonomy" id="2840840"/>
    <lineage>
        <taxon>Bacteria</taxon>
        <taxon>Pseudomonadati</taxon>
        <taxon>Spirochaetota</taxon>
        <taxon>Spirochaetia</taxon>
        <taxon>Spirochaetales</taxon>
        <taxon>Candidatus Gallitreponema</taxon>
    </lineage>
</organism>
<feature type="domain" description="HTH cro/C1-type" evidence="2">
    <location>
        <begin position="12"/>
        <end position="66"/>
    </location>
</feature>
<protein>
    <submittedName>
        <fullName evidence="3">Helix-turn-helix transcriptional regulator</fullName>
    </submittedName>
</protein>
<dbReference type="SMART" id="SM00530">
    <property type="entry name" value="HTH_XRE"/>
    <property type="match status" value="1"/>
</dbReference>
<dbReference type="AlphaFoldDB" id="A0A9D9HPW2"/>
<evidence type="ECO:0000313" key="3">
    <source>
        <dbReference type="EMBL" id="MBO8457673.1"/>
    </source>
</evidence>
<proteinExistence type="predicted"/>
<dbReference type="GO" id="GO:0003677">
    <property type="term" value="F:DNA binding"/>
    <property type="evidence" value="ECO:0007669"/>
    <property type="project" value="UniProtKB-KW"/>
</dbReference>